<accession>A0A6J3L738</accession>
<dbReference type="AlphaFoldDB" id="A0A6J3L738"/>
<evidence type="ECO:0000313" key="2">
    <source>
        <dbReference type="Proteomes" id="UP000504631"/>
    </source>
</evidence>
<sequence>MILKRFYEIALTQFLLLSLYTIGLNGVSWIDPSLMGTAWHLGNVCLWKLGTGIIPFNEKTVKIIRKLVNQKSITFYLAGLFELVNSVSMGKPKRKIVARRN</sequence>
<gene>
    <name evidence="3" type="primary">LOC117239733</name>
</gene>
<dbReference type="GeneID" id="117239733"/>
<dbReference type="Proteomes" id="UP000504631">
    <property type="component" value="Unplaced"/>
</dbReference>
<protein>
    <submittedName>
        <fullName evidence="3">Uncharacterized protein LOC117239733</fullName>
    </submittedName>
</protein>
<proteinExistence type="predicted"/>
<keyword evidence="2" id="KW-1185">Reference proteome</keyword>
<dbReference type="KEGG" id="bvk:117239733"/>
<evidence type="ECO:0000256" key="1">
    <source>
        <dbReference type="SAM" id="Phobius"/>
    </source>
</evidence>
<organism evidence="2 3">
    <name type="scientific">Bombus vosnesenskii</name>
    <dbReference type="NCBI Taxonomy" id="207650"/>
    <lineage>
        <taxon>Eukaryota</taxon>
        <taxon>Metazoa</taxon>
        <taxon>Ecdysozoa</taxon>
        <taxon>Arthropoda</taxon>
        <taxon>Hexapoda</taxon>
        <taxon>Insecta</taxon>
        <taxon>Pterygota</taxon>
        <taxon>Neoptera</taxon>
        <taxon>Endopterygota</taxon>
        <taxon>Hymenoptera</taxon>
        <taxon>Apocrita</taxon>
        <taxon>Aculeata</taxon>
        <taxon>Apoidea</taxon>
        <taxon>Anthophila</taxon>
        <taxon>Apidae</taxon>
        <taxon>Bombus</taxon>
        <taxon>Pyrobombus</taxon>
    </lineage>
</organism>
<keyword evidence="1" id="KW-0472">Membrane</keyword>
<keyword evidence="1" id="KW-1133">Transmembrane helix</keyword>
<feature type="transmembrane region" description="Helical" evidence="1">
    <location>
        <begin position="7"/>
        <end position="30"/>
    </location>
</feature>
<dbReference type="RefSeq" id="XP_033361438.1">
    <property type="nucleotide sequence ID" value="XM_033505547.1"/>
</dbReference>
<keyword evidence="1" id="KW-0812">Transmembrane</keyword>
<reference evidence="3" key="1">
    <citation type="submission" date="2025-08" db="UniProtKB">
        <authorList>
            <consortium name="RefSeq"/>
        </authorList>
    </citation>
    <scope>IDENTIFICATION</scope>
    <source>
        <tissue evidence="3">Muscle</tissue>
    </source>
</reference>
<evidence type="ECO:0000313" key="3">
    <source>
        <dbReference type="RefSeq" id="XP_033361438.1"/>
    </source>
</evidence>
<name>A0A6J3L738_9HYME</name>